<feature type="compositionally biased region" description="Polar residues" evidence="12">
    <location>
        <begin position="389"/>
        <end position="398"/>
    </location>
</feature>
<evidence type="ECO:0000259" key="13">
    <source>
        <dbReference type="PROSITE" id="PS51569"/>
    </source>
</evidence>
<feature type="compositionally biased region" description="Basic and acidic residues" evidence="12">
    <location>
        <begin position="961"/>
        <end position="984"/>
    </location>
</feature>
<evidence type="ECO:0000256" key="8">
    <source>
        <dbReference type="ARBA" id="ARBA00023242"/>
    </source>
</evidence>
<feature type="compositionally biased region" description="Polar residues" evidence="12">
    <location>
        <begin position="1087"/>
        <end position="1115"/>
    </location>
</feature>
<feature type="compositionally biased region" description="Basic and acidic residues" evidence="12">
    <location>
        <begin position="1204"/>
        <end position="1213"/>
    </location>
</feature>
<feature type="compositionally biased region" description="Polar residues" evidence="12">
    <location>
        <begin position="646"/>
        <end position="661"/>
    </location>
</feature>
<feature type="domain" description="DOT1" evidence="13">
    <location>
        <begin position="14"/>
        <end position="327"/>
    </location>
</feature>
<feature type="region of interest" description="Disordered" evidence="12">
    <location>
        <begin position="716"/>
        <end position="787"/>
    </location>
</feature>
<dbReference type="FunFam" id="3.40.50.150:FF:000033">
    <property type="entry name" value="Histone-lysine N-methyltransferase, H3 lysine-79 specific"/>
    <property type="match status" value="1"/>
</dbReference>
<evidence type="ECO:0000256" key="5">
    <source>
        <dbReference type="ARBA" id="ARBA00022679"/>
    </source>
</evidence>
<dbReference type="InterPro" id="IPR029063">
    <property type="entry name" value="SAM-dependent_MTases_sf"/>
</dbReference>
<gene>
    <name evidence="14" type="primary">DOT1L</name>
    <name evidence="14" type="ORF">NPIL_532432</name>
</gene>
<comment type="miscellaneous">
    <text evidence="11">In contrast to other lysine histone methyltransferases, it does not contain a SET domain, suggesting the existence of another mechanism for methylation of lysine residues of histones.</text>
</comment>
<feature type="compositionally biased region" description="Basic and acidic residues" evidence="12">
    <location>
        <begin position="752"/>
        <end position="762"/>
    </location>
</feature>
<evidence type="ECO:0000256" key="10">
    <source>
        <dbReference type="ARBA" id="ARBA00047770"/>
    </source>
</evidence>
<dbReference type="GO" id="GO:0000077">
    <property type="term" value="P:DNA damage checkpoint signaling"/>
    <property type="evidence" value="ECO:0007669"/>
    <property type="project" value="TreeGrafter"/>
</dbReference>
<comment type="similarity">
    <text evidence="11">Belongs to the class I-like SAM-binding methyltransferase superfamily. DOT1 family.</text>
</comment>
<comment type="caution">
    <text evidence="14">The sequence shown here is derived from an EMBL/GenBank/DDBJ whole genome shotgun (WGS) entry which is preliminary data.</text>
</comment>
<evidence type="ECO:0000256" key="2">
    <source>
        <dbReference type="ARBA" id="ARBA00012190"/>
    </source>
</evidence>
<protein>
    <recommendedName>
        <fullName evidence="3 11">Histone-lysine N-methyltransferase, H3 lysine-79 specific</fullName>
        <ecNumber evidence="2 11">2.1.1.360</ecNumber>
    </recommendedName>
    <alternativeName>
        <fullName evidence="9 11">Histone H3-K79 methyltransferase</fullName>
    </alternativeName>
</protein>
<dbReference type="Pfam" id="PF08123">
    <property type="entry name" value="DOT1"/>
    <property type="match status" value="1"/>
</dbReference>
<feature type="compositionally biased region" description="Polar residues" evidence="12">
    <location>
        <begin position="1014"/>
        <end position="1033"/>
    </location>
</feature>
<reference evidence="14" key="1">
    <citation type="submission" date="2020-08" db="EMBL/GenBank/DDBJ databases">
        <title>Multicomponent nature underlies the extraordinary mechanical properties of spider dragline silk.</title>
        <authorList>
            <person name="Kono N."/>
            <person name="Nakamura H."/>
            <person name="Mori M."/>
            <person name="Yoshida Y."/>
            <person name="Ohtoshi R."/>
            <person name="Malay A.D."/>
            <person name="Moran D.A.P."/>
            <person name="Tomita M."/>
            <person name="Numata K."/>
            <person name="Arakawa K."/>
        </authorList>
    </citation>
    <scope>NUCLEOTIDE SEQUENCE</scope>
</reference>
<feature type="region of interest" description="Disordered" evidence="12">
    <location>
        <begin position="848"/>
        <end position="899"/>
    </location>
</feature>
<evidence type="ECO:0000256" key="1">
    <source>
        <dbReference type="ARBA" id="ARBA00004123"/>
    </source>
</evidence>
<dbReference type="InterPro" id="IPR025789">
    <property type="entry name" value="DOT1_dom"/>
</dbReference>
<feature type="region of interest" description="Disordered" evidence="12">
    <location>
        <begin position="351"/>
        <end position="376"/>
    </location>
</feature>
<dbReference type="Proteomes" id="UP000887013">
    <property type="component" value="Unassembled WGS sequence"/>
</dbReference>
<keyword evidence="4 11" id="KW-0489">Methyltransferase</keyword>
<evidence type="ECO:0000256" key="6">
    <source>
        <dbReference type="ARBA" id="ARBA00022691"/>
    </source>
</evidence>
<evidence type="ECO:0000256" key="12">
    <source>
        <dbReference type="SAM" id="MobiDB-lite"/>
    </source>
</evidence>
<feature type="compositionally biased region" description="Low complexity" evidence="12">
    <location>
        <begin position="1273"/>
        <end position="1286"/>
    </location>
</feature>
<feature type="region of interest" description="Disordered" evidence="12">
    <location>
        <begin position="1072"/>
        <end position="1288"/>
    </location>
</feature>
<evidence type="ECO:0000256" key="4">
    <source>
        <dbReference type="ARBA" id="ARBA00022603"/>
    </source>
</evidence>
<dbReference type="GO" id="GO:0032259">
    <property type="term" value="P:methylation"/>
    <property type="evidence" value="ECO:0007669"/>
    <property type="project" value="UniProtKB-KW"/>
</dbReference>
<feature type="compositionally biased region" description="Polar residues" evidence="12">
    <location>
        <begin position="868"/>
        <end position="886"/>
    </location>
</feature>
<keyword evidence="7 11" id="KW-0156">Chromatin regulator</keyword>
<evidence type="ECO:0000313" key="15">
    <source>
        <dbReference type="Proteomes" id="UP000887013"/>
    </source>
</evidence>
<feature type="region of interest" description="Disordered" evidence="12">
    <location>
        <begin position="805"/>
        <end position="835"/>
    </location>
</feature>
<dbReference type="Gene3D" id="1.10.260.60">
    <property type="match status" value="1"/>
</dbReference>
<evidence type="ECO:0000256" key="11">
    <source>
        <dbReference type="RuleBase" id="RU271113"/>
    </source>
</evidence>
<feature type="region of interest" description="Disordered" evidence="12">
    <location>
        <begin position="389"/>
        <end position="449"/>
    </location>
</feature>
<keyword evidence="5 11" id="KW-0808">Transferase</keyword>
<organism evidence="14 15">
    <name type="scientific">Nephila pilipes</name>
    <name type="common">Giant wood spider</name>
    <name type="synonym">Nephila maculata</name>
    <dbReference type="NCBI Taxonomy" id="299642"/>
    <lineage>
        <taxon>Eukaryota</taxon>
        <taxon>Metazoa</taxon>
        <taxon>Ecdysozoa</taxon>
        <taxon>Arthropoda</taxon>
        <taxon>Chelicerata</taxon>
        <taxon>Arachnida</taxon>
        <taxon>Araneae</taxon>
        <taxon>Araneomorphae</taxon>
        <taxon>Entelegynae</taxon>
        <taxon>Araneoidea</taxon>
        <taxon>Nephilidae</taxon>
        <taxon>Nephila</taxon>
    </lineage>
</organism>
<dbReference type="PANTHER" id="PTHR21451">
    <property type="entry name" value="HISTONE H3 METHYLTRANSFERASE"/>
    <property type="match status" value="1"/>
</dbReference>
<dbReference type="PROSITE" id="PS51569">
    <property type="entry name" value="DOT1"/>
    <property type="match status" value="1"/>
</dbReference>
<dbReference type="SUPFAM" id="SSF53335">
    <property type="entry name" value="S-adenosyl-L-methionine-dependent methyltransferases"/>
    <property type="match status" value="1"/>
</dbReference>
<feature type="compositionally biased region" description="Basic and acidic residues" evidence="12">
    <location>
        <begin position="991"/>
        <end position="1000"/>
    </location>
</feature>
<feature type="compositionally biased region" description="Low complexity" evidence="12">
    <location>
        <begin position="1194"/>
        <end position="1203"/>
    </location>
</feature>
<feature type="compositionally biased region" description="Basic and acidic residues" evidence="12">
    <location>
        <begin position="1241"/>
        <end position="1258"/>
    </location>
</feature>
<keyword evidence="15" id="KW-1185">Reference proteome</keyword>
<feature type="compositionally biased region" description="Basic and acidic residues" evidence="12">
    <location>
        <begin position="887"/>
        <end position="898"/>
    </location>
</feature>
<name>A0A8X6N5E9_NEPPI</name>
<evidence type="ECO:0000313" key="14">
    <source>
        <dbReference type="EMBL" id="GFS94467.1"/>
    </source>
</evidence>
<keyword evidence="6 11" id="KW-0949">S-adenosyl-L-methionine</keyword>
<dbReference type="FunFam" id="1.10.260.60:FF:000001">
    <property type="entry name" value="Histone-lysine N-methyltransferase, H3 lysine-79 specific"/>
    <property type="match status" value="1"/>
</dbReference>
<dbReference type="PANTHER" id="PTHR21451:SF0">
    <property type="entry name" value="HISTONE-LYSINE N-METHYLTRANSFERASE, H3 LYSINE-79 SPECIFIC"/>
    <property type="match status" value="1"/>
</dbReference>
<dbReference type="GO" id="GO:0006281">
    <property type="term" value="P:DNA repair"/>
    <property type="evidence" value="ECO:0007669"/>
    <property type="project" value="TreeGrafter"/>
</dbReference>
<proteinExistence type="inferred from homology"/>
<dbReference type="EC" id="2.1.1.360" evidence="2 11"/>
<dbReference type="GO" id="GO:0140956">
    <property type="term" value="F:histone H3K79 trimethyltransferase activity"/>
    <property type="evidence" value="ECO:0007669"/>
    <property type="project" value="UniProtKB-EC"/>
</dbReference>
<feature type="compositionally biased region" description="Polar residues" evidence="12">
    <location>
        <begin position="848"/>
        <end position="861"/>
    </location>
</feature>
<comment type="subcellular location">
    <subcellularLocation>
        <location evidence="1 11">Nucleus</location>
    </subcellularLocation>
</comment>
<accession>A0A8X6N5E9</accession>
<sequence length="1519" mass="170010">MAMELRLHSPCGGEPAIYQWPLTASDKYDKATEIVDTIRWVCEDFPELKLAMENYVLHDYDTKSYESMKKLCDKYNRAIDSILQLWKGTSRPAQLQTRPSNGLLRHILQQVYNRAVTDPEKLNQYEPFSPEVYGETSFEFITQMIGELDITEDDIFIDLGSGVGQVVLQMAATTKCKKCIGIEKADVPAKYAEDMNKNFEFWMKWYGKKFGDYVLLKGDFLSEEHRETLLNSTLLFVNNFAFGPTVDHMLKMRFADIKDEARVVSSKAFCPLNFRITDRNLSDIGTIMNVREIMPLKGSVSWTGKPVSYFLHTIDRTKLEHYFQRMKNPKIKVCDDETSLTRGKRLKNGISNPCILDSSSNDSKEESSLSGPTTRKAWSDWCSNKITKSNSLNNSGQDSNEENEPAKRNCISNDGILKSQRKLRRSERKRGPGRPKKNASKSKRNKPLKFSGLDLLHAQTILSTSNSANSDPAPGCIDQKLCNTTPVVQTPIEESTVAIERFLYLQKRLMVDFISFMKSGGYRSQLQREIAKEKERSKKLKSYFFHLQKVISGLREEGVSLLKSRVSVLGYSINHSSDLLFKVKESIRHYMKFKSEVSKLTSEISSLEMEYKKLKGPSLQKMNETELKSHIQKEITSYRRTLQVSQKKNVLSSEKQNTSKMASKDASQKPVKESKSSQLDLMTRNDSKMQRIQDSMTIPNFQDRIKTIIASALKDSSAENDISSDKGNPILPSKGIKSFHISSRHNGISESTESKISSEKHSTSSKAKLAFDNSENVERVNGSNGESKGIKSILKQVELSHPQVSSSLTRSIAYSPISPTRTPPSTSPMFQVHDGSGKTILDRYSASHAPTMNKNARSQDYNIKPRTTESTAIVSRSSSLTSPNKNDLNDTRLKEKSKSVKMQFSHVMDASKSKKSIEELKIKNGFSLSSRPHSHSYSISHRDDPYERKLLKSKYQAHSDIVRDRRIKERLGSGKVPHDGKINKDVITSSKPDKSLNHKIESKHRSKHSAPSFGKSNGVSKDRNSLSSQSHNQKWQAKVSSGFDKLLALAATQLNHVNREFKCNQAKMMKDDVSKTSPFSPYPKSNGFGTSDQCKPNKETSGSQKPTPLDQSRMSQPDACKPPVINRCRKGPRTPPDTPPRTPSVSPERRDVESPYFQSHSPISSVGSVSSNRSSLSPPYISPARGSSKDRSRSTSPYSSRASSNERHPEKYSSRSSKSSSLDDDGHEKKSSSKRRWQSKNRSDFSQRSWTKEQESSRPKAVQTHEGSKSNKNESSNSDKSSVLSSTQTREVMRQLDFMNQQTKDVLAHAPNGYSVVMTPSPLHAIYVPTAGVCNQPSIPPQTQNLASKTSNYSVSNACGPTLSTNPILNFTIPPPNFSMPPPHPTSSSVNMPQMLSSQQQVQPIQLPDVTVPPPNMISVTSFLPSSSLSSCPPQLEPAVPNNHVYRQNSQSHPPPLPPTVAAASSFNTIVQSQLYRANQKSLNNGSTSHQLDYRVPQHCTLPGTGNSNYYPAQAHFMA</sequence>
<evidence type="ECO:0000256" key="9">
    <source>
        <dbReference type="ARBA" id="ARBA00029821"/>
    </source>
</evidence>
<feature type="compositionally biased region" description="Low complexity" evidence="12">
    <location>
        <begin position="1159"/>
        <end position="1179"/>
    </location>
</feature>
<feature type="compositionally biased region" description="Basic residues" evidence="12">
    <location>
        <begin position="419"/>
        <end position="447"/>
    </location>
</feature>
<dbReference type="InterPro" id="IPR030445">
    <property type="entry name" value="H3-K79_meTrfase"/>
</dbReference>
<feature type="compositionally biased region" description="Pro residues" evidence="12">
    <location>
        <begin position="1133"/>
        <end position="1142"/>
    </location>
</feature>
<evidence type="ECO:0000256" key="7">
    <source>
        <dbReference type="ARBA" id="ARBA00022853"/>
    </source>
</evidence>
<evidence type="ECO:0000256" key="3">
    <source>
        <dbReference type="ARBA" id="ARBA00020987"/>
    </source>
</evidence>
<dbReference type="OrthoDB" id="6417231at2759"/>
<dbReference type="Gene3D" id="3.40.50.150">
    <property type="entry name" value="Vaccinia Virus protein VP39"/>
    <property type="match status" value="1"/>
</dbReference>
<dbReference type="EMBL" id="BMAW01005495">
    <property type="protein sequence ID" value="GFS94467.1"/>
    <property type="molecule type" value="Genomic_DNA"/>
</dbReference>
<comment type="catalytic activity">
    <reaction evidence="10 11">
        <text>L-lysyl(79)-[histone H3] + 3 S-adenosyl-L-methionine = N(6),N(6),N(6)-trimethyl-L-lysyl(79)-[histone H3] + 3 S-adenosyl-L-homocysteine + 3 H(+)</text>
        <dbReference type="Rhea" id="RHEA:60328"/>
        <dbReference type="Rhea" id="RHEA-COMP:15549"/>
        <dbReference type="Rhea" id="RHEA-COMP:15552"/>
        <dbReference type="ChEBI" id="CHEBI:15378"/>
        <dbReference type="ChEBI" id="CHEBI:29969"/>
        <dbReference type="ChEBI" id="CHEBI:57856"/>
        <dbReference type="ChEBI" id="CHEBI:59789"/>
        <dbReference type="ChEBI" id="CHEBI:61961"/>
        <dbReference type="EC" id="2.1.1.360"/>
    </reaction>
</comment>
<keyword evidence="8 11" id="KW-0539">Nucleus</keyword>
<comment type="function">
    <text evidence="11">Histone methyltransferase that specifically trimethylates histone H3 to form H3K79me3. This methylation is required for telomere silencing and for the pachytene checkpoint during the meiotic cell cycle by allowing the recruitment of RAD9 to double strand breaks. Nucleosomes are preferred as substrate compared to free histone.</text>
</comment>
<feature type="compositionally biased region" description="Basic and acidic residues" evidence="12">
    <location>
        <begin position="662"/>
        <end position="675"/>
    </location>
</feature>
<dbReference type="GO" id="GO:0035097">
    <property type="term" value="C:histone methyltransferase complex"/>
    <property type="evidence" value="ECO:0007669"/>
    <property type="project" value="UniProtKB-ARBA"/>
</dbReference>
<feature type="region of interest" description="Disordered" evidence="12">
    <location>
        <begin position="961"/>
        <end position="1033"/>
    </location>
</feature>
<feature type="region of interest" description="Disordered" evidence="12">
    <location>
        <begin position="646"/>
        <end position="681"/>
    </location>
</feature>